<dbReference type="AlphaFoldDB" id="A0AA92WHT9"/>
<gene>
    <name evidence="2" type="ORF">DW916_11095</name>
</gene>
<name>A0AA92WHT9_9BACT</name>
<organism evidence="2 3">
    <name type="scientific">Segatella copri</name>
    <dbReference type="NCBI Taxonomy" id="165179"/>
    <lineage>
        <taxon>Bacteria</taxon>
        <taxon>Pseudomonadati</taxon>
        <taxon>Bacteroidota</taxon>
        <taxon>Bacteroidia</taxon>
        <taxon>Bacteroidales</taxon>
        <taxon>Prevotellaceae</taxon>
        <taxon>Segatella</taxon>
    </lineage>
</organism>
<accession>A0AA92WHT9</accession>
<dbReference type="InterPro" id="IPR026001">
    <property type="entry name" value="Abi-like_C"/>
</dbReference>
<reference evidence="2 3" key="1">
    <citation type="submission" date="2018-08" db="EMBL/GenBank/DDBJ databases">
        <title>A genome reference for cultivated species of the human gut microbiota.</title>
        <authorList>
            <person name="Zou Y."/>
            <person name="Xue W."/>
            <person name="Luo G."/>
        </authorList>
    </citation>
    <scope>NUCLEOTIDE SEQUENCE [LARGE SCALE GENOMIC DNA]</scope>
    <source>
        <strain evidence="2 3">AM42-23AC</strain>
    </source>
</reference>
<comment type="caution">
    <text evidence="2">The sequence shown here is derived from an EMBL/GenBank/DDBJ whole genome shotgun (WGS) entry which is preliminary data.</text>
</comment>
<feature type="domain" description="Abortive infection protein-like C-terminal" evidence="1">
    <location>
        <begin position="178"/>
        <end position="259"/>
    </location>
</feature>
<dbReference type="Pfam" id="PF14355">
    <property type="entry name" value="Abi_C"/>
    <property type="match status" value="1"/>
</dbReference>
<dbReference type="Proteomes" id="UP000284990">
    <property type="component" value="Unassembled WGS sequence"/>
</dbReference>
<protein>
    <recommendedName>
        <fullName evidence="1">Abortive infection protein-like C-terminal domain-containing protein</fullName>
    </recommendedName>
</protein>
<sequence length="267" mass="30271">MISQIEKGLFAQLFNRCGYVLDFSTADFDAFTLSSIGVQLCSKYHLSKGKSLMAYIAEAPESNVIKLFADLMLHYETSVYAFENETTSGGAYERIYKQCKKILEREQGANVLVEVTKENLAKRFSNDYISQELEQMLKLQHDNPTDAIGKAKELVESCCKTILLDNDIAIDTKWNLNQLLDETLRFIRITPKQIPDNIPDAKAIKAILGNLKAILQNLAELRNNYGTGHGKDSRYVGLQERHAQLAVGTSMTIVRFIWDSYEDRINK</sequence>
<evidence type="ECO:0000313" key="2">
    <source>
        <dbReference type="EMBL" id="RHA84544.1"/>
    </source>
</evidence>
<evidence type="ECO:0000313" key="3">
    <source>
        <dbReference type="Proteomes" id="UP000284990"/>
    </source>
</evidence>
<dbReference type="EMBL" id="QSFW01000024">
    <property type="protein sequence ID" value="RHA84544.1"/>
    <property type="molecule type" value="Genomic_DNA"/>
</dbReference>
<proteinExistence type="predicted"/>
<dbReference type="RefSeq" id="WP_118191107.1">
    <property type="nucleotide sequence ID" value="NZ_QSFW01000024.1"/>
</dbReference>
<evidence type="ECO:0000259" key="1">
    <source>
        <dbReference type="Pfam" id="PF14355"/>
    </source>
</evidence>